<dbReference type="RefSeq" id="WP_269033470.1">
    <property type="nucleotide sequence ID" value="NZ_CP114040.1"/>
</dbReference>
<dbReference type="SUPFAM" id="SSF160631">
    <property type="entry name" value="SMI1/KNR4-like"/>
    <property type="match status" value="1"/>
</dbReference>
<gene>
    <name evidence="1" type="ORF">O0S08_33385</name>
</gene>
<proteinExistence type="predicted"/>
<evidence type="ECO:0000313" key="1">
    <source>
        <dbReference type="EMBL" id="WAS91106.1"/>
    </source>
</evidence>
<sequence length="247" mass="28308">MRTQDLEPEMEELLLRLVPDLPAQWQGATEQEIEQLTKFAGRPLPRFYRWFLLRMGRSMGAISYATLDFSAPKLLSCYAARFTTPDSRFLMIAHESDEMVPLHIFYDFEHPVRDDARVVLMDAGRQELYNHFETLREMIAWGRFLQLRVKVQPNRCRGIFSDTSGDVREQLDLVLDSLGFTTPIPTGPYCGIYEGDRASLVTSSSIDDPPRIQPFQLGGKDVGYLRRVLGEIAAETSLEVEIKEWNG</sequence>
<name>A0ABY7GVV1_9BACT</name>
<dbReference type="Proteomes" id="UP001164459">
    <property type="component" value="Chromosome"/>
</dbReference>
<dbReference type="EMBL" id="CP114040">
    <property type="protein sequence ID" value="WAS91106.1"/>
    <property type="molecule type" value="Genomic_DNA"/>
</dbReference>
<protein>
    <submittedName>
        <fullName evidence="1">SMI1/KNR4 family protein</fullName>
    </submittedName>
</protein>
<accession>A0ABY7GVV1</accession>
<dbReference type="InterPro" id="IPR037883">
    <property type="entry name" value="Knr4/Smi1-like_sf"/>
</dbReference>
<keyword evidence="2" id="KW-1185">Reference proteome</keyword>
<reference evidence="1" key="1">
    <citation type="submission" date="2022-11" db="EMBL/GenBank/DDBJ databases">
        <title>Minimal conservation of predation-associated metabolite biosynthetic gene clusters underscores biosynthetic potential of Myxococcota including descriptions for ten novel species: Archangium lansinium sp. nov., Myxococcus landrumus sp. nov., Nannocystis bai.</title>
        <authorList>
            <person name="Ahearne A."/>
            <person name="Stevens C."/>
            <person name="Dowd S."/>
        </authorList>
    </citation>
    <scope>NUCLEOTIDE SEQUENCE</scope>
    <source>
        <strain evidence="1">Fl3</strain>
    </source>
</reference>
<organism evidence="1 2">
    <name type="scientific">Nannocystis punicea</name>
    <dbReference type="NCBI Taxonomy" id="2995304"/>
    <lineage>
        <taxon>Bacteria</taxon>
        <taxon>Pseudomonadati</taxon>
        <taxon>Myxococcota</taxon>
        <taxon>Polyangia</taxon>
        <taxon>Nannocystales</taxon>
        <taxon>Nannocystaceae</taxon>
        <taxon>Nannocystis</taxon>
    </lineage>
</organism>
<evidence type="ECO:0000313" key="2">
    <source>
        <dbReference type="Proteomes" id="UP001164459"/>
    </source>
</evidence>